<keyword evidence="6" id="KW-1185">Reference proteome</keyword>
<evidence type="ECO:0000256" key="3">
    <source>
        <dbReference type="RuleBase" id="RU364104"/>
    </source>
</evidence>
<dbReference type="EMBL" id="BTGC01000008">
    <property type="protein sequence ID" value="GMM52586.1"/>
    <property type="molecule type" value="Genomic_DNA"/>
</dbReference>
<evidence type="ECO:0000256" key="1">
    <source>
        <dbReference type="ARBA" id="ARBA00007347"/>
    </source>
</evidence>
<evidence type="ECO:0000313" key="6">
    <source>
        <dbReference type="Proteomes" id="UP001362899"/>
    </source>
</evidence>
<evidence type="ECO:0000313" key="5">
    <source>
        <dbReference type="EMBL" id="GMM52586.1"/>
    </source>
</evidence>
<dbReference type="Proteomes" id="UP001362899">
    <property type="component" value="Unassembled WGS sequence"/>
</dbReference>
<comment type="function">
    <text evidence="3">Required for mitochondrial cytochrome c oxidase (COX) assembly and respiration.</text>
</comment>
<evidence type="ECO:0000256" key="2">
    <source>
        <dbReference type="ARBA" id="ARBA00023157"/>
    </source>
</evidence>
<name>A0AAV5RPI7_STABA</name>
<dbReference type="GO" id="GO:0005743">
    <property type="term" value="C:mitochondrial inner membrane"/>
    <property type="evidence" value="ECO:0007669"/>
    <property type="project" value="UniProtKB-SubCell"/>
</dbReference>
<feature type="region of interest" description="Disordered" evidence="4">
    <location>
        <begin position="61"/>
        <end position="80"/>
    </location>
</feature>
<keyword evidence="2" id="KW-1015">Disulfide bond</keyword>
<feature type="compositionally biased region" description="Basic and acidic residues" evidence="4">
    <location>
        <begin position="69"/>
        <end position="80"/>
    </location>
</feature>
<keyword evidence="3" id="KW-0472">Membrane</keyword>
<reference evidence="5 6" key="1">
    <citation type="journal article" date="2023" name="Elife">
        <title>Identification of key yeast species and microbe-microbe interactions impacting larval growth of Drosophila in the wild.</title>
        <authorList>
            <person name="Mure A."/>
            <person name="Sugiura Y."/>
            <person name="Maeda R."/>
            <person name="Honda K."/>
            <person name="Sakurai N."/>
            <person name="Takahashi Y."/>
            <person name="Watada M."/>
            <person name="Katoh T."/>
            <person name="Gotoh A."/>
            <person name="Gotoh Y."/>
            <person name="Taniguchi I."/>
            <person name="Nakamura K."/>
            <person name="Hayashi T."/>
            <person name="Katayama T."/>
            <person name="Uemura T."/>
            <person name="Hattori Y."/>
        </authorList>
    </citation>
    <scope>NUCLEOTIDE SEQUENCE [LARGE SCALE GENOMIC DNA]</scope>
    <source>
        <strain evidence="5 6">SB-73</strain>
    </source>
</reference>
<sequence length="80" mass="9363">MSNKNAMDKCMDLINALEECRSQANIVQKATGKCFELEKLARVCRHEARLEDRKTHVAQALEKSKRQKERWNKIQSEEES</sequence>
<protein>
    <recommendedName>
        <fullName evidence="3">COX assembly mitochondrial protein</fullName>
    </recommendedName>
</protein>
<keyword evidence="3" id="KW-0999">Mitochondrion inner membrane</keyword>
<proteinExistence type="inferred from homology"/>
<accession>A0AAV5RPI7</accession>
<comment type="caution">
    <text evidence="5">The sequence shown here is derived from an EMBL/GenBank/DDBJ whole genome shotgun (WGS) entry which is preliminary data.</text>
</comment>
<keyword evidence="3" id="KW-0496">Mitochondrion</keyword>
<comment type="subcellular location">
    <subcellularLocation>
        <location evidence="3">Mitochondrion inner membrane</location>
    </subcellularLocation>
</comment>
<dbReference type="AlphaFoldDB" id="A0AAV5RPI7"/>
<comment type="similarity">
    <text evidence="1 3">Belongs to the CMC family.</text>
</comment>
<organism evidence="5 6">
    <name type="scientific">Starmerella bacillaris</name>
    <name type="common">Yeast</name>
    <name type="synonym">Candida zemplinina</name>
    <dbReference type="NCBI Taxonomy" id="1247836"/>
    <lineage>
        <taxon>Eukaryota</taxon>
        <taxon>Fungi</taxon>
        <taxon>Dikarya</taxon>
        <taxon>Ascomycota</taxon>
        <taxon>Saccharomycotina</taxon>
        <taxon>Dipodascomycetes</taxon>
        <taxon>Dipodascales</taxon>
        <taxon>Trichomonascaceae</taxon>
        <taxon>Starmerella</taxon>
    </lineage>
</organism>
<dbReference type="Pfam" id="PF08583">
    <property type="entry name" value="Cmc1"/>
    <property type="match status" value="1"/>
</dbReference>
<gene>
    <name evidence="5" type="ORF">DASB73_035490</name>
</gene>
<dbReference type="InterPro" id="IPR013892">
    <property type="entry name" value="Cyt_c_biogenesis_Cmc1-like"/>
</dbReference>
<evidence type="ECO:0000256" key="4">
    <source>
        <dbReference type="SAM" id="MobiDB-lite"/>
    </source>
</evidence>
<keyword evidence="3" id="KW-0143">Chaperone</keyword>